<keyword evidence="3" id="KW-0255">Endonuclease</keyword>
<name>A0A7G7XQD9_9TREE</name>
<feature type="transmembrane region" description="Helical" evidence="1">
    <location>
        <begin position="158"/>
        <end position="180"/>
    </location>
</feature>
<proteinExistence type="predicted"/>
<dbReference type="AlphaFoldDB" id="A0A7G7XQD9"/>
<reference evidence="3" key="1">
    <citation type="submission" date="2020-07" db="EMBL/GenBank/DDBJ databases">
        <title>Characterization of the complete mitochondrial genome of Dioszegia sp.</title>
        <authorList>
            <person name="Tan M."/>
        </authorList>
    </citation>
    <scope>NUCLEOTIDE SEQUENCE</scope>
</reference>
<accession>A0A7G7XQD9</accession>
<keyword evidence="1" id="KW-1133">Transmembrane helix</keyword>
<feature type="transmembrane region" description="Helical" evidence="1">
    <location>
        <begin position="187"/>
        <end position="212"/>
    </location>
</feature>
<gene>
    <name evidence="3" type="primary">orf769</name>
</gene>
<feature type="domain" description="Nuclease-associated modular DNA-binding 1" evidence="2">
    <location>
        <begin position="556"/>
        <end position="585"/>
    </location>
</feature>
<geneLocation type="mitochondrion" evidence="3"/>
<feature type="transmembrane region" description="Helical" evidence="1">
    <location>
        <begin position="109"/>
        <end position="138"/>
    </location>
</feature>
<keyword evidence="3" id="KW-0496">Mitochondrion</keyword>
<evidence type="ECO:0000256" key="1">
    <source>
        <dbReference type="SAM" id="Phobius"/>
    </source>
</evidence>
<feature type="transmembrane region" description="Helical" evidence="1">
    <location>
        <begin position="77"/>
        <end position="97"/>
    </location>
</feature>
<dbReference type="InterPro" id="IPR010896">
    <property type="entry name" value="NUMOD1"/>
</dbReference>
<keyword evidence="3" id="KW-0378">Hydrolase</keyword>
<keyword evidence="3" id="KW-0540">Nuclease</keyword>
<evidence type="ECO:0000313" key="3">
    <source>
        <dbReference type="EMBL" id="QNH82630.1"/>
    </source>
</evidence>
<keyword evidence="1" id="KW-0812">Transmembrane</keyword>
<keyword evidence="1" id="KW-0472">Membrane</keyword>
<dbReference type="GO" id="GO:0004519">
    <property type="term" value="F:endonuclease activity"/>
    <property type="evidence" value="ECO:0007669"/>
    <property type="project" value="UniProtKB-KW"/>
</dbReference>
<protein>
    <submittedName>
        <fullName evidence="3">GIY-YIG endonuclease</fullName>
    </submittedName>
</protein>
<feature type="transmembrane region" description="Helical" evidence="1">
    <location>
        <begin position="35"/>
        <end position="57"/>
    </location>
</feature>
<dbReference type="Pfam" id="PF07453">
    <property type="entry name" value="NUMOD1"/>
    <property type="match status" value="1"/>
</dbReference>
<sequence length="769" mass="87330">MTLFLNQRITMSFVYNILLRLQWFDWFMLVNSHTFITLTLFVNAIYFDLGTILSTIVSNSWDIAFSGMSTCIHTLNQPMVITTLCIAVIVLATLDSVTYSHKHMLRLVVYLMLLVIPILSMLSPDVVQLVISVLSFYVEQCTNLITVVSPVLVYLFDLLVWIITLHCSAILLSIVVHVLWGTDSKLSLYLVILSCLRIMAVLRLALIASLIFSALSMPEVFLEHYSDCLNPSDMVNASVMPMLRSLFSLVIPVTYCEEEFIPYVHTYLLQSGVETLVRMYDAQPEGKFKQYLTDNCAHLLEPLQGSTGIPISKANVDNLSGHIDTIQLEHQYRGSLFSHLKGKAGLYVFFDAEDVYQCGSNVEFRTRLYSHYRTNGAVIPFYKVVNEKGGFGNFKYHPLLITTNYHLDYSHNYGSLTKEQLYILQSFTQQEVRSLEQAYSTYANPFCYKGTPISIAHLSWHPGFFQQHGGHKVTWVDKDGVEGFAPSINKASAILDVASSTIKKYANCLIETYMASSTQGDIKVHIDGFKYVNKPSDRVVEYNDLHVDTTGLPANKVFVYDGNVNKLEHLGPYDTVKQAAESLNLNWTKKYYTMLNKDMLIYVHSLATSVYLVSNRVSTKKAGLVTNMSSGNTVEFDSINSAVSSVMPDMSTAQFVRQYVLKRENFLSADGNTYLVEFKLDNDHTATAERVTKEQRDNSRKGKLIRSARRLEAKNNKQTFIHIIFLKSPLKSATPCAERENMHIKLLERVIFIDYFWITLYKYRGAGKK</sequence>
<organism evidence="3">
    <name type="scientific">Dioszegia changbaiensis</name>
    <dbReference type="NCBI Taxonomy" id="234950"/>
    <lineage>
        <taxon>Eukaryota</taxon>
        <taxon>Fungi</taxon>
        <taxon>Dikarya</taxon>
        <taxon>Basidiomycota</taxon>
        <taxon>Agaricomycotina</taxon>
        <taxon>Tremellomycetes</taxon>
        <taxon>Tremellales</taxon>
        <taxon>Bulleribasidiaceae</taxon>
        <taxon>Dioszegia</taxon>
    </lineage>
</organism>
<evidence type="ECO:0000259" key="2">
    <source>
        <dbReference type="Pfam" id="PF07453"/>
    </source>
</evidence>
<dbReference type="EMBL" id="MT755637">
    <property type="protein sequence ID" value="QNH82630.1"/>
    <property type="molecule type" value="Genomic_DNA"/>
</dbReference>